<proteinExistence type="predicted"/>
<reference evidence="1" key="2">
    <citation type="journal article" date="2015" name="Fish Shellfish Immunol.">
        <title>Early steps in the European eel (Anguilla anguilla)-Vibrio vulnificus interaction in the gills: Role of the RtxA13 toxin.</title>
        <authorList>
            <person name="Callol A."/>
            <person name="Pajuelo D."/>
            <person name="Ebbesson L."/>
            <person name="Teles M."/>
            <person name="MacKenzie S."/>
            <person name="Amaro C."/>
        </authorList>
    </citation>
    <scope>NUCLEOTIDE SEQUENCE</scope>
</reference>
<evidence type="ECO:0000313" key="1">
    <source>
        <dbReference type="EMBL" id="JAH73907.1"/>
    </source>
</evidence>
<organism evidence="1">
    <name type="scientific">Anguilla anguilla</name>
    <name type="common">European freshwater eel</name>
    <name type="synonym">Muraena anguilla</name>
    <dbReference type="NCBI Taxonomy" id="7936"/>
    <lineage>
        <taxon>Eukaryota</taxon>
        <taxon>Metazoa</taxon>
        <taxon>Chordata</taxon>
        <taxon>Craniata</taxon>
        <taxon>Vertebrata</taxon>
        <taxon>Euteleostomi</taxon>
        <taxon>Actinopterygii</taxon>
        <taxon>Neopterygii</taxon>
        <taxon>Teleostei</taxon>
        <taxon>Anguilliformes</taxon>
        <taxon>Anguillidae</taxon>
        <taxon>Anguilla</taxon>
    </lineage>
</organism>
<sequence>MFLIRYFYIHTFQTNYTNLRNTFPEAH</sequence>
<accession>A0A0E9V791</accession>
<reference evidence="1" key="1">
    <citation type="submission" date="2014-11" db="EMBL/GenBank/DDBJ databases">
        <authorList>
            <person name="Amaro Gonzalez C."/>
        </authorList>
    </citation>
    <scope>NUCLEOTIDE SEQUENCE</scope>
</reference>
<protein>
    <submittedName>
        <fullName evidence="1">Uncharacterized protein</fullName>
    </submittedName>
</protein>
<dbReference type="AlphaFoldDB" id="A0A0E9V791"/>
<dbReference type="EMBL" id="GBXM01034670">
    <property type="protein sequence ID" value="JAH73907.1"/>
    <property type="molecule type" value="Transcribed_RNA"/>
</dbReference>
<name>A0A0E9V791_ANGAN</name>